<dbReference type="PANTHER" id="PTHR45824:SF29">
    <property type="entry name" value="GH16843P"/>
    <property type="match status" value="1"/>
</dbReference>
<name>A0A835Z968_9STRA</name>
<accession>A0A835Z968</accession>
<evidence type="ECO:0000256" key="1">
    <source>
        <dbReference type="SAM" id="MobiDB-lite"/>
    </source>
</evidence>
<proteinExistence type="predicted"/>
<dbReference type="OrthoDB" id="1434354at2759"/>
<dbReference type="PROSITE" id="PS50191">
    <property type="entry name" value="CRAL_TRIO"/>
    <property type="match status" value="1"/>
</dbReference>
<feature type="compositionally biased region" description="Basic and acidic residues" evidence="1">
    <location>
        <begin position="40"/>
        <end position="51"/>
    </location>
</feature>
<dbReference type="Gene3D" id="3.40.525.10">
    <property type="entry name" value="CRAL-TRIO lipid binding domain"/>
    <property type="match status" value="2"/>
</dbReference>
<sequence>MGLLYGALITFIPTIKSSLPAPLTALLSSPVPDTPVTEPPAERTAAEPPSKRDRKLWKLNFSAMKRKLLGRSAKAPGADGGVLLYGYYQMNDQKWAALRQLKEEVDARPELRRHAREVQHELTELTLLRFLEVSYWRVEKDGDAGPRLVDVIARTVEWRDQMGAVAMAPAAVRAPAAAGKLYVRGADRQGRPVIHFRPAREHAPFDVAANTRLVVYTLERALRAMPPGQSRFAVVVDCAGFTLGNFPPVAYIKEEGNFPPVAYMKEEGSFPPVAYIKEARLAVTGALDASLGVMMNHYPMRLGYVRIVNAGRGLNFFWKIIASMLQERTTKKISFLGGPATCDALLSELPPQALPDTICGTDTWTYDVDQYLF</sequence>
<dbReference type="CDD" id="cd00170">
    <property type="entry name" value="SEC14"/>
    <property type="match status" value="1"/>
</dbReference>
<comment type="caution">
    <text evidence="3">The sequence shown here is derived from an EMBL/GenBank/DDBJ whole genome shotgun (WGS) entry which is preliminary data.</text>
</comment>
<dbReference type="InterPro" id="IPR052578">
    <property type="entry name" value="PI_Transfer_CRAL-TRIO"/>
</dbReference>
<dbReference type="SUPFAM" id="SSF52087">
    <property type="entry name" value="CRAL/TRIO domain"/>
    <property type="match status" value="2"/>
</dbReference>
<protein>
    <recommendedName>
        <fullName evidence="2">CRAL-TRIO domain-containing protein</fullName>
    </recommendedName>
</protein>
<reference evidence="3" key="1">
    <citation type="submission" date="2021-02" db="EMBL/GenBank/DDBJ databases">
        <title>First Annotated Genome of the Yellow-green Alga Tribonema minus.</title>
        <authorList>
            <person name="Mahan K.M."/>
        </authorList>
    </citation>
    <scope>NUCLEOTIDE SEQUENCE</scope>
    <source>
        <strain evidence="3">UTEX B ZZ1240</strain>
    </source>
</reference>
<gene>
    <name evidence="3" type="ORF">JKP88DRAFT_353248</name>
</gene>
<dbReference type="InterPro" id="IPR001251">
    <property type="entry name" value="CRAL-TRIO_dom"/>
</dbReference>
<feature type="region of interest" description="Disordered" evidence="1">
    <location>
        <begin position="30"/>
        <end position="51"/>
    </location>
</feature>
<keyword evidence="4" id="KW-1185">Reference proteome</keyword>
<feature type="domain" description="CRAL-TRIO" evidence="2">
    <location>
        <begin position="169"/>
        <end position="366"/>
    </location>
</feature>
<evidence type="ECO:0000313" key="3">
    <source>
        <dbReference type="EMBL" id="KAG5188911.1"/>
    </source>
</evidence>
<organism evidence="3 4">
    <name type="scientific">Tribonema minus</name>
    <dbReference type="NCBI Taxonomy" id="303371"/>
    <lineage>
        <taxon>Eukaryota</taxon>
        <taxon>Sar</taxon>
        <taxon>Stramenopiles</taxon>
        <taxon>Ochrophyta</taxon>
        <taxon>PX clade</taxon>
        <taxon>Xanthophyceae</taxon>
        <taxon>Tribonematales</taxon>
        <taxon>Tribonemataceae</taxon>
        <taxon>Tribonema</taxon>
    </lineage>
</organism>
<dbReference type="EMBL" id="JAFCMP010000060">
    <property type="protein sequence ID" value="KAG5188911.1"/>
    <property type="molecule type" value="Genomic_DNA"/>
</dbReference>
<dbReference type="Proteomes" id="UP000664859">
    <property type="component" value="Unassembled WGS sequence"/>
</dbReference>
<evidence type="ECO:0000313" key="4">
    <source>
        <dbReference type="Proteomes" id="UP000664859"/>
    </source>
</evidence>
<dbReference type="InterPro" id="IPR036865">
    <property type="entry name" value="CRAL-TRIO_dom_sf"/>
</dbReference>
<dbReference type="GO" id="GO:0008526">
    <property type="term" value="F:phosphatidylinositol transfer activity"/>
    <property type="evidence" value="ECO:0007669"/>
    <property type="project" value="TreeGrafter"/>
</dbReference>
<dbReference type="PANTHER" id="PTHR45824">
    <property type="entry name" value="GH16843P"/>
    <property type="match status" value="1"/>
</dbReference>
<evidence type="ECO:0000259" key="2">
    <source>
        <dbReference type="PROSITE" id="PS50191"/>
    </source>
</evidence>
<dbReference type="SMART" id="SM00516">
    <property type="entry name" value="SEC14"/>
    <property type="match status" value="1"/>
</dbReference>
<dbReference type="AlphaFoldDB" id="A0A835Z968"/>
<dbReference type="Pfam" id="PF00650">
    <property type="entry name" value="CRAL_TRIO"/>
    <property type="match status" value="2"/>
</dbReference>